<dbReference type="GO" id="GO:0007219">
    <property type="term" value="P:Notch signaling pathway"/>
    <property type="evidence" value="ECO:0007669"/>
    <property type="project" value="TreeGrafter"/>
</dbReference>
<dbReference type="Proteomes" id="UP000828390">
    <property type="component" value="Unassembled WGS sequence"/>
</dbReference>
<gene>
    <name evidence="9" type="ORF">DPMN_124990</name>
</gene>
<dbReference type="PANTHER" id="PTHR12916">
    <property type="entry name" value="CYTOCHROME C OXIDASE POLYPEPTIDE VIC-2"/>
    <property type="match status" value="1"/>
</dbReference>
<reference evidence="9" key="1">
    <citation type="journal article" date="2019" name="bioRxiv">
        <title>The Genome of the Zebra Mussel, Dreissena polymorpha: A Resource for Invasive Species Research.</title>
        <authorList>
            <person name="McCartney M.A."/>
            <person name="Auch B."/>
            <person name="Kono T."/>
            <person name="Mallez S."/>
            <person name="Zhang Y."/>
            <person name="Obille A."/>
            <person name="Becker A."/>
            <person name="Abrahante J.E."/>
            <person name="Garbe J."/>
            <person name="Badalamenti J.P."/>
            <person name="Herman A."/>
            <person name="Mangelson H."/>
            <person name="Liachko I."/>
            <person name="Sullivan S."/>
            <person name="Sone E.D."/>
            <person name="Koren S."/>
            <person name="Silverstein K.A.T."/>
            <person name="Beckman K.B."/>
            <person name="Gohl D.M."/>
        </authorList>
    </citation>
    <scope>NUCLEOTIDE SEQUENCE</scope>
    <source>
        <strain evidence="9">Duluth1</strain>
        <tissue evidence="9">Whole animal</tissue>
    </source>
</reference>
<comment type="caution">
    <text evidence="6">Lacks conserved residue(s) required for the propagation of feature annotation.</text>
</comment>
<dbReference type="AlphaFoldDB" id="A0A9D4JT29"/>
<dbReference type="GO" id="GO:0005509">
    <property type="term" value="F:calcium ion binding"/>
    <property type="evidence" value="ECO:0007669"/>
    <property type="project" value="InterPro"/>
</dbReference>
<evidence type="ECO:0000256" key="1">
    <source>
        <dbReference type="ARBA" id="ARBA00022536"/>
    </source>
</evidence>
<dbReference type="SMART" id="SM00179">
    <property type="entry name" value="EGF_CA"/>
    <property type="match status" value="2"/>
</dbReference>
<organism evidence="9 10">
    <name type="scientific">Dreissena polymorpha</name>
    <name type="common">Zebra mussel</name>
    <name type="synonym">Mytilus polymorpha</name>
    <dbReference type="NCBI Taxonomy" id="45954"/>
    <lineage>
        <taxon>Eukaryota</taxon>
        <taxon>Metazoa</taxon>
        <taxon>Spiralia</taxon>
        <taxon>Lophotrochozoa</taxon>
        <taxon>Mollusca</taxon>
        <taxon>Bivalvia</taxon>
        <taxon>Autobranchia</taxon>
        <taxon>Heteroconchia</taxon>
        <taxon>Euheterodonta</taxon>
        <taxon>Imparidentia</taxon>
        <taxon>Neoheterodontei</taxon>
        <taxon>Myida</taxon>
        <taxon>Dreissenoidea</taxon>
        <taxon>Dreissenidae</taxon>
        <taxon>Dreissena</taxon>
    </lineage>
</organism>
<dbReference type="EMBL" id="JAIWYP010000005">
    <property type="protein sequence ID" value="KAH3823191.1"/>
    <property type="molecule type" value="Genomic_DNA"/>
</dbReference>
<dbReference type="InterPro" id="IPR000742">
    <property type="entry name" value="EGF"/>
</dbReference>
<dbReference type="SMART" id="SM00181">
    <property type="entry name" value="EGF"/>
    <property type="match status" value="3"/>
</dbReference>
<feature type="disulfide bond" evidence="6">
    <location>
        <begin position="140"/>
        <end position="149"/>
    </location>
</feature>
<accession>A0A9D4JT29</accession>
<dbReference type="Gene3D" id="2.10.25.10">
    <property type="entry name" value="Laminin"/>
    <property type="match status" value="3"/>
</dbReference>
<keyword evidence="1 6" id="KW-0245">EGF-like domain</keyword>
<dbReference type="InterPro" id="IPR000152">
    <property type="entry name" value="EGF-type_Asp/Asn_hydroxyl_site"/>
</dbReference>
<dbReference type="InterPro" id="IPR001881">
    <property type="entry name" value="EGF-like_Ca-bd_dom"/>
</dbReference>
<evidence type="ECO:0000256" key="5">
    <source>
        <dbReference type="ARBA" id="ARBA00023180"/>
    </source>
</evidence>
<proteinExistence type="predicted"/>
<evidence type="ECO:0000256" key="3">
    <source>
        <dbReference type="ARBA" id="ARBA00022737"/>
    </source>
</evidence>
<dbReference type="PROSITE" id="PS00022">
    <property type="entry name" value="EGF_1"/>
    <property type="match status" value="2"/>
</dbReference>
<evidence type="ECO:0000313" key="9">
    <source>
        <dbReference type="EMBL" id="KAH3823191.1"/>
    </source>
</evidence>
<dbReference type="GO" id="GO:0005112">
    <property type="term" value="F:Notch binding"/>
    <property type="evidence" value="ECO:0007669"/>
    <property type="project" value="TreeGrafter"/>
</dbReference>
<feature type="domain" description="EGF-like" evidence="8">
    <location>
        <begin position="80"/>
        <end position="112"/>
    </location>
</feature>
<reference evidence="9" key="2">
    <citation type="submission" date="2020-11" db="EMBL/GenBank/DDBJ databases">
        <authorList>
            <person name="McCartney M.A."/>
            <person name="Auch B."/>
            <person name="Kono T."/>
            <person name="Mallez S."/>
            <person name="Becker A."/>
            <person name="Gohl D.M."/>
            <person name="Silverstein K.A.T."/>
            <person name="Koren S."/>
            <person name="Bechman K.B."/>
            <person name="Herman A."/>
            <person name="Abrahante J.E."/>
            <person name="Garbe J."/>
        </authorList>
    </citation>
    <scope>NUCLEOTIDE SEQUENCE</scope>
    <source>
        <strain evidence="9">Duluth1</strain>
        <tissue evidence="9">Whole animal</tissue>
    </source>
</reference>
<keyword evidence="5" id="KW-0325">Glycoprotein</keyword>
<sequence length="190" mass="20506">MALSLHCVLIAAIFVGFNVEAQNWKGNVVSYSEQVISTCYRCLVHYTWGCGTCGHYQCTVWSTKQRCANGWTHKGDFNCIIPICSPACLNNASCSSPNKCNCIPGYTGNNCMQNVNECVSAPCRNNGTCIDLVNGYTCKCASGFTGEQCTIDVNECVSAPCRNNGTCIDLVNGYTCKCASGFTGSEHHIQ</sequence>
<evidence type="ECO:0000256" key="6">
    <source>
        <dbReference type="PROSITE-ProRule" id="PRU00076"/>
    </source>
</evidence>
<evidence type="ECO:0000256" key="2">
    <source>
        <dbReference type="ARBA" id="ARBA00022729"/>
    </source>
</evidence>
<dbReference type="Pfam" id="PF00008">
    <property type="entry name" value="EGF"/>
    <property type="match status" value="2"/>
</dbReference>
<name>A0A9D4JT29_DREPO</name>
<evidence type="ECO:0000256" key="7">
    <source>
        <dbReference type="SAM" id="SignalP"/>
    </source>
</evidence>
<keyword evidence="4 6" id="KW-1015">Disulfide bond</keyword>
<keyword evidence="10" id="KW-1185">Reference proteome</keyword>
<protein>
    <recommendedName>
        <fullName evidence="8">EGF-like domain-containing protein</fullName>
    </recommendedName>
</protein>
<dbReference type="PRINTS" id="PR00010">
    <property type="entry name" value="EGFBLOOD"/>
</dbReference>
<dbReference type="FunFam" id="2.10.25.10:FF:000122">
    <property type="entry name" value="Protein crumbs homolog 2"/>
    <property type="match status" value="2"/>
</dbReference>
<dbReference type="PROSITE" id="PS01186">
    <property type="entry name" value="EGF_2"/>
    <property type="match status" value="2"/>
</dbReference>
<dbReference type="SUPFAM" id="SSF57184">
    <property type="entry name" value="Growth factor receptor domain"/>
    <property type="match status" value="1"/>
</dbReference>
<dbReference type="PROSITE" id="PS00010">
    <property type="entry name" value="ASX_HYDROXYL"/>
    <property type="match status" value="2"/>
</dbReference>
<feature type="domain" description="EGF-like" evidence="8">
    <location>
        <begin position="152"/>
        <end position="188"/>
    </location>
</feature>
<dbReference type="InterPro" id="IPR009030">
    <property type="entry name" value="Growth_fac_rcpt_cys_sf"/>
</dbReference>
<feature type="signal peptide" evidence="7">
    <location>
        <begin position="1"/>
        <end position="21"/>
    </location>
</feature>
<dbReference type="InterPro" id="IPR018097">
    <property type="entry name" value="EGF_Ca-bd_CS"/>
</dbReference>
<feature type="disulfide bond" evidence="6">
    <location>
        <begin position="102"/>
        <end position="111"/>
    </location>
</feature>
<evidence type="ECO:0000313" key="10">
    <source>
        <dbReference type="Proteomes" id="UP000828390"/>
    </source>
</evidence>
<comment type="caution">
    <text evidence="9">The sequence shown here is derived from an EMBL/GenBank/DDBJ whole genome shotgun (WGS) entry which is preliminary data.</text>
</comment>
<dbReference type="CDD" id="cd00054">
    <property type="entry name" value="EGF_CA"/>
    <property type="match status" value="2"/>
</dbReference>
<feature type="chain" id="PRO_5038394599" description="EGF-like domain-containing protein" evidence="7">
    <location>
        <begin position="22"/>
        <end position="190"/>
    </location>
</feature>
<keyword evidence="2 7" id="KW-0732">Signal</keyword>
<keyword evidence="3" id="KW-0677">Repeat</keyword>
<feature type="disulfide bond" evidence="6">
    <location>
        <begin position="84"/>
        <end position="94"/>
    </location>
</feature>
<dbReference type="PANTHER" id="PTHR12916:SF9">
    <property type="entry name" value="NEUROGENIC LOCUS NOTCH HOMOLOG PROTEIN 1-RELATED"/>
    <property type="match status" value="1"/>
</dbReference>
<feature type="domain" description="EGF-like" evidence="8">
    <location>
        <begin position="114"/>
        <end position="150"/>
    </location>
</feature>
<dbReference type="PROSITE" id="PS50026">
    <property type="entry name" value="EGF_3"/>
    <property type="match status" value="3"/>
</dbReference>
<dbReference type="PROSITE" id="PS01187">
    <property type="entry name" value="EGF_CA"/>
    <property type="match status" value="1"/>
</dbReference>
<evidence type="ECO:0000256" key="4">
    <source>
        <dbReference type="ARBA" id="ARBA00023157"/>
    </source>
</evidence>
<evidence type="ECO:0000259" key="8">
    <source>
        <dbReference type="PROSITE" id="PS50026"/>
    </source>
</evidence>